<organism evidence="1 2">
    <name type="scientific">Cryptococcus neoformans (strain H99 / ATCC 208821 / CBS 10515 / FGSC 9487)</name>
    <name type="common">Cryptococcus neoformans var. grubii serotype A</name>
    <dbReference type="NCBI Taxonomy" id="235443"/>
    <lineage>
        <taxon>Eukaryota</taxon>
        <taxon>Fungi</taxon>
        <taxon>Dikarya</taxon>
        <taxon>Basidiomycota</taxon>
        <taxon>Agaricomycotina</taxon>
        <taxon>Tremellomycetes</taxon>
        <taxon>Tremellales</taxon>
        <taxon>Cryptococcaceae</taxon>
        <taxon>Cryptococcus</taxon>
        <taxon>Cryptococcus neoformans species complex</taxon>
    </lineage>
</organism>
<sequence length="58" mass="6867">MWSKFMLKVVQGKMRVSTGSSRTFRKVTYEILIFEGKKIKIEDRAPLYILLQKSIYIP</sequence>
<name>J9VIU0_CRYN9</name>
<protein>
    <submittedName>
        <fullName evidence="1">Uncharacterized protein</fullName>
    </submittedName>
</protein>
<dbReference type="EMBL" id="CP003822">
    <property type="protein sequence ID" value="AFR94123.1"/>
    <property type="molecule type" value="Genomic_DNA"/>
</dbReference>
<dbReference type="GeneID" id="23886182"/>
<proteinExistence type="predicted"/>
<gene>
    <name evidence="1" type="ORF">CNAG_02570</name>
</gene>
<evidence type="ECO:0000313" key="2">
    <source>
        <dbReference type="Proteomes" id="UP000010091"/>
    </source>
</evidence>
<evidence type="ECO:0000313" key="1">
    <source>
        <dbReference type="EMBL" id="AFR94123.1"/>
    </source>
</evidence>
<dbReference type="HOGENOM" id="CLU_2979042_0_0_1"/>
<accession>J9VIU0</accession>
<dbReference type="KEGG" id="cng:CNAG_02570"/>
<dbReference type="VEuPathDB" id="FungiDB:CNAG_02570"/>
<reference evidence="1 2" key="1">
    <citation type="journal article" date="2014" name="PLoS Genet.">
        <title>Analysis of the genome and transcriptome of Cryptococcus neoformans var. grubii reveals complex RNA expression and microevolution leading to virulence attenuation.</title>
        <authorList>
            <person name="Janbon G."/>
            <person name="Ormerod K.L."/>
            <person name="Paulet D."/>
            <person name="Byrnes E.J.III."/>
            <person name="Yadav V."/>
            <person name="Chatterjee G."/>
            <person name="Mullapudi N."/>
            <person name="Hon C.C."/>
            <person name="Billmyre R.B."/>
            <person name="Brunel F."/>
            <person name="Bahn Y.S."/>
            <person name="Chen W."/>
            <person name="Chen Y."/>
            <person name="Chow E.W."/>
            <person name="Coppee J.Y."/>
            <person name="Floyd-Averette A."/>
            <person name="Gaillardin C."/>
            <person name="Gerik K.J."/>
            <person name="Goldberg J."/>
            <person name="Gonzalez-Hilarion S."/>
            <person name="Gujja S."/>
            <person name="Hamlin J.L."/>
            <person name="Hsueh Y.P."/>
            <person name="Ianiri G."/>
            <person name="Jones S."/>
            <person name="Kodira C.D."/>
            <person name="Kozubowski L."/>
            <person name="Lam W."/>
            <person name="Marra M."/>
            <person name="Mesner L.D."/>
            <person name="Mieczkowski P.A."/>
            <person name="Moyrand F."/>
            <person name="Nielsen K."/>
            <person name="Proux C."/>
            <person name="Rossignol T."/>
            <person name="Schein J.E."/>
            <person name="Sun S."/>
            <person name="Wollschlaeger C."/>
            <person name="Wood I.A."/>
            <person name="Zeng Q."/>
            <person name="Neuveglise C."/>
            <person name="Newlon C.S."/>
            <person name="Perfect J.R."/>
            <person name="Lodge J.K."/>
            <person name="Idnurm A."/>
            <person name="Stajich J.E."/>
            <person name="Kronstad J.W."/>
            <person name="Sanyal K."/>
            <person name="Heitman J."/>
            <person name="Fraser J.A."/>
            <person name="Cuomo C.A."/>
            <person name="Dietrich F.S."/>
        </authorList>
    </citation>
    <scope>NUCLEOTIDE SEQUENCE [LARGE SCALE GENOMIC DNA]</scope>
    <source>
        <strain evidence="2">H99 / ATCC 208821 / CBS 10515 / FGSC 9487</strain>
    </source>
</reference>
<dbReference type="RefSeq" id="XP_012048025.1">
    <property type="nucleotide sequence ID" value="XM_012192635.1"/>
</dbReference>
<keyword evidence="2" id="KW-1185">Reference proteome</keyword>
<dbReference type="AlphaFoldDB" id="J9VIU0"/>
<dbReference type="Proteomes" id="UP000010091">
    <property type="component" value="Chromosome 3"/>
</dbReference>